<dbReference type="SUPFAM" id="SSF54427">
    <property type="entry name" value="NTF2-like"/>
    <property type="match status" value="1"/>
</dbReference>
<evidence type="ECO:0000259" key="1">
    <source>
        <dbReference type="Pfam" id="PF12680"/>
    </source>
</evidence>
<gene>
    <name evidence="2" type="ORF">FOF46_24175</name>
</gene>
<dbReference type="AlphaFoldDB" id="A0A554VDP1"/>
<dbReference type="EMBL" id="VLNR01000067">
    <property type="protein sequence ID" value="TSE05038.1"/>
    <property type="molecule type" value="Genomic_DNA"/>
</dbReference>
<dbReference type="Gene3D" id="3.10.450.50">
    <property type="match status" value="1"/>
</dbReference>
<dbReference type="OrthoDB" id="1633822at2"/>
<protein>
    <submittedName>
        <fullName evidence="2">Nuclear transport factor 2 family protein</fullName>
    </submittedName>
</protein>
<dbReference type="InterPro" id="IPR032710">
    <property type="entry name" value="NTF2-like_dom_sf"/>
</dbReference>
<reference evidence="2 3" key="1">
    <citation type="submission" date="2019-07" db="EMBL/GenBank/DDBJ databases">
        <title>The draft genome sequence of Aquimarina algiphila M91.</title>
        <authorList>
            <person name="Meng X."/>
        </authorList>
    </citation>
    <scope>NUCLEOTIDE SEQUENCE [LARGE SCALE GENOMIC DNA]</scope>
    <source>
        <strain evidence="2 3">M91</strain>
    </source>
</reference>
<evidence type="ECO:0000313" key="2">
    <source>
        <dbReference type="EMBL" id="TSE05038.1"/>
    </source>
</evidence>
<dbReference type="Pfam" id="PF12680">
    <property type="entry name" value="SnoaL_2"/>
    <property type="match status" value="1"/>
</dbReference>
<dbReference type="RefSeq" id="WP_109435101.1">
    <property type="nucleotide sequence ID" value="NZ_CANLFO010000001.1"/>
</dbReference>
<feature type="domain" description="SnoaL-like" evidence="1">
    <location>
        <begin position="21"/>
        <end position="107"/>
    </location>
</feature>
<sequence length="130" mass="14551">MNTEIKRKAMRPRDIANHISECIKEGDLENIVDFFHPDYIMSFPPSENPKSGLDTIREVFGEFIASKSILSSEVTGEIINGDTALLQATWTVTDISDTIIAEGKSTEVIKQRIDGSWVYFIDCPMGLPKI</sequence>
<accession>A0A554VDP1</accession>
<proteinExistence type="predicted"/>
<keyword evidence="3" id="KW-1185">Reference proteome</keyword>
<comment type="caution">
    <text evidence="2">The sequence shown here is derived from an EMBL/GenBank/DDBJ whole genome shotgun (WGS) entry which is preliminary data.</text>
</comment>
<evidence type="ECO:0000313" key="3">
    <source>
        <dbReference type="Proteomes" id="UP000318833"/>
    </source>
</evidence>
<dbReference type="Proteomes" id="UP000318833">
    <property type="component" value="Unassembled WGS sequence"/>
</dbReference>
<organism evidence="2 3">
    <name type="scientific">Aquimarina algiphila</name>
    <dbReference type="NCBI Taxonomy" id="2047982"/>
    <lineage>
        <taxon>Bacteria</taxon>
        <taxon>Pseudomonadati</taxon>
        <taxon>Bacteroidota</taxon>
        <taxon>Flavobacteriia</taxon>
        <taxon>Flavobacteriales</taxon>
        <taxon>Flavobacteriaceae</taxon>
        <taxon>Aquimarina</taxon>
    </lineage>
</organism>
<dbReference type="InterPro" id="IPR037401">
    <property type="entry name" value="SnoaL-like"/>
</dbReference>
<name>A0A554VDP1_9FLAO</name>